<evidence type="ECO:0000313" key="6">
    <source>
        <dbReference type="EMBL" id="TDU21948.1"/>
    </source>
</evidence>
<name>A0A4R7NMS6_9GAMM</name>
<dbReference type="EMBL" id="SOBR01000004">
    <property type="protein sequence ID" value="TDU21948.1"/>
    <property type="molecule type" value="Genomic_DNA"/>
</dbReference>
<keyword evidence="2" id="KW-0813">Transport</keyword>
<proteinExistence type="inferred from homology"/>
<comment type="similarity">
    <text evidence="1">Belongs to the alphaproteobacteria porin family.</text>
</comment>
<keyword evidence="3" id="KW-0812">Transmembrane</keyword>
<dbReference type="InterPro" id="IPR003684">
    <property type="entry name" value="Porin_alphabac"/>
</dbReference>
<keyword evidence="3" id="KW-0406">Ion transport</keyword>
<feature type="signal peptide" evidence="5">
    <location>
        <begin position="1"/>
        <end position="33"/>
    </location>
</feature>
<protein>
    <submittedName>
        <fullName evidence="6">Porin-like protein</fullName>
    </submittedName>
</protein>
<evidence type="ECO:0000256" key="5">
    <source>
        <dbReference type="SAM" id="SignalP"/>
    </source>
</evidence>
<accession>A0A4R7NMS6</accession>
<comment type="caution">
    <text evidence="6">The sequence shown here is derived from an EMBL/GenBank/DDBJ whole genome shotgun (WGS) entry which is preliminary data.</text>
</comment>
<dbReference type="GO" id="GO:0046930">
    <property type="term" value="C:pore complex"/>
    <property type="evidence" value="ECO:0007669"/>
    <property type="project" value="UniProtKB-KW"/>
</dbReference>
<keyword evidence="4" id="KW-0472">Membrane</keyword>
<dbReference type="AlphaFoldDB" id="A0A4R7NMS6"/>
<reference evidence="6 7" key="1">
    <citation type="submission" date="2019-03" db="EMBL/GenBank/DDBJ databases">
        <title>Genomic Encyclopedia of Type Strains, Phase IV (KMG-IV): sequencing the most valuable type-strain genomes for metagenomic binning, comparative biology and taxonomic classification.</title>
        <authorList>
            <person name="Goeker M."/>
        </authorList>
    </citation>
    <scope>NUCLEOTIDE SEQUENCE [LARGE SCALE GENOMIC DNA]</scope>
    <source>
        <strain evidence="6 7">DSM 6770</strain>
    </source>
</reference>
<dbReference type="Proteomes" id="UP000295380">
    <property type="component" value="Unassembled WGS sequence"/>
</dbReference>
<evidence type="ECO:0000256" key="1">
    <source>
        <dbReference type="ARBA" id="ARBA00009521"/>
    </source>
</evidence>
<sequence length="408" mass="45185">MRSDITTFKMTKLALCVSLVSGMAGMAAVPAHAFDVVEAGQPIVTGEPSRVGPPWNHRSTINIPGTETDIAFGGYVKLDMLYDFDYDLGEATNPYAIMDPSNRTDGRTQFTAYESRLNFRTHTMTDYGRLTTYFEGHFIPDGKFNLRHAYGELNGFLAGRTWTNFMSFVGGTRTLALGDPKGYAFERQAQLRYTQPVGAGNLSFSVEDPDTVIARNDSGVAEGESQFPDLTVRYEYKRLFALSGVARKLSTNDITNTVDDETTGYGVQAQFNLPFTPMTSLHGSATYGEGIGNYMGNPGNTGHRNAPDVYVNDNNELEAVETRAFGVSLNHNWTDDWFSSIGFSRLEQDLPDNYGEHFETIDYAFANVIWDVTQRLAVGLEYQNAEVEQINGTSNDASRLQASAIFQF</sequence>
<evidence type="ECO:0000313" key="7">
    <source>
        <dbReference type="Proteomes" id="UP000295380"/>
    </source>
</evidence>
<evidence type="ECO:0000256" key="4">
    <source>
        <dbReference type="ARBA" id="ARBA00023136"/>
    </source>
</evidence>
<keyword evidence="5" id="KW-0732">Signal</keyword>
<organism evidence="6 7">
    <name type="scientific">Chromohalobacter marismortui</name>
    <dbReference type="NCBI Taxonomy" id="42055"/>
    <lineage>
        <taxon>Bacteria</taxon>
        <taxon>Pseudomonadati</taxon>
        <taxon>Pseudomonadota</taxon>
        <taxon>Gammaproteobacteria</taxon>
        <taxon>Oceanospirillales</taxon>
        <taxon>Halomonadaceae</taxon>
        <taxon>Chromohalobacter</taxon>
    </lineage>
</organism>
<dbReference type="Pfam" id="PF02530">
    <property type="entry name" value="Porin_2"/>
    <property type="match status" value="1"/>
</dbReference>
<dbReference type="GO" id="GO:0015288">
    <property type="term" value="F:porin activity"/>
    <property type="evidence" value="ECO:0007669"/>
    <property type="project" value="UniProtKB-KW"/>
</dbReference>
<evidence type="ECO:0000256" key="3">
    <source>
        <dbReference type="ARBA" id="ARBA00023114"/>
    </source>
</evidence>
<evidence type="ECO:0000256" key="2">
    <source>
        <dbReference type="ARBA" id="ARBA00022448"/>
    </source>
</evidence>
<keyword evidence="7" id="KW-1185">Reference proteome</keyword>
<feature type="chain" id="PRO_5020685348" evidence="5">
    <location>
        <begin position="34"/>
        <end position="408"/>
    </location>
</feature>
<keyword evidence="3" id="KW-0626">Porin</keyword>
<gene>
    <name evidence="6" type="ORF">C8E00_104128</name>
</gene>
<dbReference type="SUPFAM" id="SSF56935">
    <property type="entry name" value="Porins"/>
    <property type="match status" value="1"/>
</dbReference>